<feature type="non-terminal residue" evidence="1">
    <location>
        <position position="45"/>
    </location>
</feature>
<comment type="caution">
    <text evidence="1">The sequence shown here is derived from an EMBL/GenBank/DDBJ whole genome shotgun (WGS) entry which is preliminary data.</text>
</comment>
<dbReference type="Proteomes" id="UP001059596">
    <property type="component" value="Chromosome 3R"/>
</dbReference>
<dbReference type="EMBL" id="JAMKOV010000001">
    <property type="protein sequence ID" value="KAI8045167.1"/>
    <property type="molecule type" value="Genomic_DNA"/>
</dbReference>
<name>A0A9Q0BUH9_9MUSC</name>
<proteinExistence type="predicted"/>
<dbReference type="AlphaFoldDB" id="A0A9Q0BUH9"/>
<evidence type="ECO:0000313" key="1">
    <source>
        <dbReference type="EMBL" id="KAI8045167.1"/>
    </source>
</evidence>
<organism evidence="1 2">
    <name type="scientific">Drosophila gunungcola</name>
    <name type="common">fruit fly</name>
    <dbReference type="NCBI Taxonomy" id="103775"/>
    <lineage>
        <taxon>Eukaryota</taxon>
        <taxon>Metazoa</taxon>
        <taxon>Ecdysozoa</taxon>
        <taxon>Arthropoda</taxon>
        <taxon>Hexapoda</taxon>
        <taxon>Insecta</taxon>
        <taxon>Pterygota</taxon>
        <taxon>Neoptera</taxon>
        <taxon>Endopterygota</taxon>
        <taxon>Diptera</taxon>
        <taxon>Brachycera</taxon>
        <taxon>Muscomorpha</taxon>
        <taxon>Ephydroidea</taxon>
        <taxon>Drosophilidae</taxon>
        <taxon>Drosophila</taxon>
        <taxon>Sophophora</taxon>
    </lineage>
</organism>
<keyword evidence="2" id="KW-1185">Reference proteome</keyword>
<gene>
    <name evidence="1" type="ORF">M5D96_001346</name>
</gene>
<accession>A0A9Q0BUH9</accession>
<evidence type="ECO:0000313" key="2">
    <source>
        <dbReference type="Proteomes" id="UP001059596"/>
    </source>
</evidence>
<sequence length="45" mass="5257">MCAYKAGRIQLTLTFKILCQTDFTNLCCAHKKQTIIIILQIIWKE</sequence>
<reference evidence="1" key="1">
    <citation type="journal article" date="2023" name="Genome Biol. Evol.">
        <title>Long-read-based Genome Assembly of Drosophila gunungcola Reveals Fewer Chemosensory Genes in Flower-breeding Species.</title>
        <authorList>
            <person name="Negi A."/>
            <person name="Liao B.Y."/>
            <person name="Yeh S.D."/>
        </authorList>
    </citation>
    <scope>NUCLEOTIDE SEQUENCE</scope>
    <source>
        <strain evidence="1">Sukarami</strain>
    </source>
</reference>
<protein>
    <submittedName>
        <fullName evidence="1">Uncharacterized protein</fullName>
    </submittedName>
</protein>